<dbReference type="OrthoDB" id="9769898at2"/>
<accession>A0A432W3C6</accession>
<dbReference type="Proteomes" id="UP000288395">
    <property type="component" value="Unassembled WGS sequence"/>
</dbReference>
<evidence type="ECO:0000256" key="1">
    <source>
        <dbReference type="SAM" id="SignalP"/>
    </source>
</evidence>
<proteinExistence type="predicted"/>
<keyword evidence="1" id="KW-0732">Signal</keyword>
<evidence type="ECO:0000313" key="2">
    <source>
        <dbReference type="EMBL" id="RUO23663.1"/>
    </source>
</evidence>
<sequence length="596" mass="67739">MLFALFKDTRMRMLPRSVVMACALVMLSACQAAPETAESPRINADNQFTELADAAWQFGRNTDPTRLQDISPEALAARYEQRLAYYEEISAIPAESLSAENQINRDMLLYALKNMLSDYEFNMYLMPLTNETGPHNRMAGLPNSIRFQRAEDFDRYLSLLNDVPDWMQQQTEYMREGIRTGMAQPKVVLENFAAGVNAYIAMDPTDSVFYQPAHVAKRVLSEEEFAELDLELQTAIATQINPAFMDFHEFLVEEYIPNARTEIAATSLPNGEAFYANRVKHYTTLDLSPEEIHEIGLAEVARIRAEMEAVIEEVEFEGSFAEFINFLRTDSQFYVETGEELLKEAAYIAKKADGVLPQLFRHLPRTPYTVVPVPAEIAPNYTQGRYSGARRDDQAGEYWVNTYAVETRPLYELEALTLHEGVPGHHLQISLAAEMEGVPQYRRSTYISAFGEGWGLYAEYLGLESGFYQDPYSNFGRLTYEMWRAARLVVDTGMHAMGWSRERAVEFLGSNTALSLHNVNTEIDRYISWPGQALSYKLGDLTIKRLRAEAEATLGDDFDLREFHYQVLRNGSIPLATLEQQIADYINAEQARIAAE</sequence>
<protein>
    <submittedName>
        <fullName evidence="2">DUF885 domain-containing protein</fullName>
    </submittedName>
</protein>
<dbReference type="Pfam" id="PF05960">
    <property type="entry name" value="DUF885"/>
    <property type="match status" value="1"/>
</dbReference>
<comment type="caution">
    <text evidence="2">The sequence shown here is derived from an EMBL/GenBank/DDBJ whole genome shotgun (WGS) entry which is preliminary data.</text>
</comment>
<keyword evidence="3" id="KW-1185">Reference proteome</keyword>
<feature type="signal peptide" evidence="1">
    <location>
        <begin position="1"/>
        <end position="32"/>
    </location>
</feature>
<feature type="chain" id="PRO_5019365984" evidence="1">
    <location>
        <begin position="33"/>
        <end position="596"/>
    </location>
</feature>
<dbReference type="PROSITE" id="PS51257">
    <property type="entry name" value="PROKAR_LIPOPROTEIN"/>
    <property type="match status" value="1"/>
</dbReference>
<name>A0A432W3C6_9GAMM</name>
<dbReference type="EMBL" id="PIPJ01000001">
    <property type="protein sequence ID" value="RUO23663.1"/>
    <property type="molecule type" value="Genomic_DNA"/>
</dbReference>
<gene>
    <name evidence="2" type="ORF">CWE08_00500</name>
</gene>
<dbReference type="AlphaFoldDB" id="A0A432W3C6"/>
<evidence type="ECO:0000313" key="3">
    <source>
        <dbReference type="Proteomes" id="UP000288395"/>
    </source>
</evidence>
<dbReference type="PANTHER" id="PTHR33361:SF2">
    <property type="entry name" value="DUF885 DOMAIN-CONTAINING PROTEIN"/>
    <property type="match status" value="1"/>
</dbReference>
<dbReference type="PANTHER" id="PTHR33361">
    <property type="entry name" value="GLR0591 PROTEIN"/>
    <property type="match status" value="1"/>
</dbReference>
<organism evidence="2 3">
    <name type="scientific">Aliidiomarina iranensis</name>
    <dbReference type="NCBI Taxonomy" id="1434071"/>
    <lineage>
        <taxon>Bacteria</taxon>
        <taxon>Pseudomonadati</taxon>
        <taxon>Pseudomonadota</taxon>
        <taxon>Gammaproteobacteria</taxon>
        <taxon>Alteromonadales</taxon>
        <taxon>Idiomarinaceae</taxon>
        <taxon>Aliidiomarina</taxon>
    </lineage>
</organism>
<reference evidence="3" key="1">
    <citation type="journal article" date="2018" name="Front. Microbiol.">
        <title>Genome-Based Analysis Reveals the Taxonomy and Diversity of the Family Idiomarinaceae.</title>
        <authorList>
            <person name="Liu Y."/>
            <person name="Lai Q."/>
            <person name="Shao Z."/>
        </authorList>
    </citation>
    <scope>NUCLEOTIDE SEQUENCE [LARGE SCALE GENOMIC DNA]</scope>
    <source>
        <strain evidence="3">GBPy7</strain>
    </source>
</reference>
<dbReference type="InterPro" id="IPR010281">
    <property type="entry name" value="DUF885"/>
</dbReference>